<evidence type="ECO:0000256" key="5">
    <source>
        <dbReference type="ARBA" id="ARBA00023136"/>
    </source>
</evidence>
<dbReference type="PANTHER" id="PTHR38344">
    <property type="entry name" value="UPF0753 PROTEIN AQ_863"/>
    <property type="match status" value="1"/>
</dbReference>
<keyword evidence="5" id="KW-0472">Membrane</keyword>
<reference evidence="6" key="1">
    <citation type="submission" date="2021-04" db="EMBL/GenBank/DDBJ databases">
        <authorList>
            <person name="Rodrigo-Torres L."/>
            <person name="Arahal R. D."/>
            <person name="Lucena T."/>
        </authorList>
    </citation>
    <scope>NUCLEOTIDE SEQUENCE</scope>
    <source>
        <strain evidence="6">CECT 9275</strain>
    </source>
</reference>
<dbReference type="AlphaFoldDB" id="A0A916NCT9"/>
<keyword evidence="3" id="KW-0479">Metal-binding</keyword>
<proteinExistence type="predicted"/>
<dbReference type="RefSeq" id="WP_215239799.1">
    <property type="nucleotide sequence ID" value="NZ_CAJRAF010000002.1"/>
</dbReference>
<evidence type="ECO:0000256" key="4">
    <source>
        <dbReference type="ARBA" id="ARBA00022833"/>
    </source>
</evidence>
<organism evidence="6 7">
    <name type="scientific">Dyadobacter helix</name>
    <dbReference type="NCBI Taxonomy" id="2822344"/>
    <lineage>
        <taxon>Bacteria</taxon>
        <taxon>Pseudomonadati</taxon>
        <taxon>Bacteroidota</taxon>
        <taxon>Cytophagia</taxon>
        <taxon>Cytophagales</taxon>
        <taxon>Spirosomataceae</taxon>
        <taxon>Dyadobacter</taxon>
    </lineage>
</organism>
<dbReference type="PANTHER" id="PTHR38344:SF1">
    <property type="entry name" value="INORGANIC CARBON TRANSPORTER SUBUNIT DABA-RELATED"/>
    <property type="match status" value="1"/>
</dbReference>
<dbReference type="Pfam" id="PF10070">
    <property type="entry name" value="DabA"/>
    <property type="match status" value="1"/>
</dbReference>
<dbReference type="InterPro" id="IPR018752">
    <property type="entry name" value="DabA"/>
</dbReference>
<evidence type="ECO:0000256" key="1">
    <source>
        <dbReference type="ARBA" id="ARBA00022448"/>
    </source>
</evidence>
<evidence type="ECO:0000256" key="2">
    <source>
        <dbReference type="ARBA" id="ARBA00022475"/>
    </source>
</evidence>
<dbReference type="GO" id="GO:0046872">
    <property type="term" value="F:metal ion binding"/>
    <property type="evidence" value="ECO:0007669"/>
    <property type="project" value="UniProtKB-KW"/>
</dbReference>
<comment type="caution">
    <text evidence="6">The sequence shown here is derived from an EMBL/GenBank/DDBJ whole genome shotgun (WGS) entry which is preliminary data.</text>
</comment>
<keyword evidence="2" id="KW-1003">Cell membrane</keyword>
<accession>A0A916NCT9</accession>
<evidence type="ECO:0000313" key="6">
    <source>
        <dbReference type="EMBL" id="CAG5004013.1"/>
    </source>
</evidence>
<evidence type="ECO:0000256" key="3">
    <source>
        <dbReference type="ARBA" id="ARBA00022723"/>
    </source>
</evidence>
<protein>
    <submittedName>
        <fullName evidence="6">Uncharacterized protein</fullName>
    </submittedName>
</protein>
<name>A0A916NCT9_9BACT</name>
<dbReference type="Proteomes" id="UP000680038">
    <property type="component" value="Unassembled WGS sequence"/>
</dbReference>
<keyword evidence="1" id="KW-0813">Transport</keyword>
<keyword evidence="7" id="KW-1185">Reference proteome</keyword>
<evidence type="ECO:0000313" key="7">
    <source>
        <dbReference type="Proteomes" id="UP000680038"/>
    </source>
</evidence>
<sequence>MEAKNQMFDEREVLHRLKHYLPAQAPLKDFVHHNTLQAFQVSKFHDGIRQASQIFGYKVSPSLEEYRSFFNAKKISPDILEKIIIAQKGFKNAAVWRDKALLKKFDDTSVPRVGRVKANWKKQYHIDLDAQVHPILFRILCSYLDQGIAVWSFPANGNGLLASLREMEKGSFSSIFKTRRARNLLLSEDTALTELLAMLVGEAALYEHYLFDQQFAHQGWSGMVSTLEDRHETLLIRKKISLYELVLLECLLEIDALDHSFGKNWQPLVSRMDSKPSELFAAVPETELNEVLKILQEALEWTYYDCVLAAIQKPRIEKRPVAGKSFQAMFCIDDREGSLRQYLEFTDDHCETFGTPGFFGVEFYYQPADGNFYTKVCPEPITPRYLIKEVGAIRKKSTNVHFSKLPFSFHSGWSISQTLGYWSAFKLAANIFKPSATTAVASSFTHMDRFSRLTIENQSTEHVENGLQIGFTVEEMATRVENLLRSIGLLKDFAPIVYVIGHGSSSVNNPHYAAYECGDCSGRAGSVNARVLSHMANHHGVRNILNTRGIGIPSTTQFVGGLHDTTRDEIVFYEEAALSPANFDRHDKNISVFDKALDLNAKERSRRFQSVDTSQSAENVHDKIRLRSISLFEPRPELNHATNALCIIGRRELSKNVFLDRRAFINSYDYAIDPEGKYLFDIIKTAVPVCGGINLEYYFSRVDNQKLGAGTKLPHNVMGLFGIANGYEGDLRPGLHSQMIEIHDPLRMLFIAEHFPDVLLDTIQRLDTTYEWFINEWVHLVAVHPETQELFEFKEGAFYPYKSYTDTIEADFDLSDLFITHPDNLPAYSLH</sequence>
<keyword evidence="4" id="KW-0862">Zinc</keyword>
<gene>
    <name evidence="6" type="ORF">DYBT9275_03280</name>
</gene>
<dbReference type="EMBL" id="CAJRAF010000002">
    <property type="protein sequence ID" value="CAG5004013.1"/>
    <property type="molecule type" value="Genomic_DNA"/>
</dbReference>